<feature type="non-terminal residue" evidence="5">
    <location>
        <position position="1"/>
    </location>
</feature>
<sequence>RAPRVWCDGLEAALAAGTLSAEDLGPAVAEGILADLEGVLAAEDGSDLADPVAGSTMLYTSGTTGRPKGVERPPAAQGSVTANLYGYRSDGSDLHLCTGPLYHAAPLAFSLAAPFAYGVGVVLMERFEPRRTLELIEAERVTHTHMVPTMFHRLLQLPEEERRAFDLGSLRFVLHGAAPCPVHVKRRMIEWLGPVIWEYYAATEGFGTLVDSTTWLARPGTVGRPVLPDGVVILDEEGRRVPPRTVGQVYLYAPPQARFQYHGDPQKTQGAFRGDYFTLGDVGYLDEDGYLFLTDRSADLVISGGVNIYPAEVDGVLLEHPAVADAASVGLPDEEWGEVLVSVLELRPEHPAAAELAARAGAGDPGPYEAPAELAEEVVAFCRSRLAHYKCPRRVFLVARLPRQDNGKLYRRHVRQQLQERLAGGGPAPRPPSP</sequence>
<comment type="caution">
    <text evidence="5">The sequence shown here is derived from an EMBL/GenBank/DDBJ whole genome shotgun (WGS) entry which is preliminary data.</text>
</comment>
<feature type="domain" description="AMP-dependent synthetase/ligase" evidence="3">
    <location>
        <begin position="51"/>
        <end position="252"/>
    </location>
</feature>
<dbReference type="PANTHER" id="PTHR43201">
    <property type="entry name" value="ACYL-COA SYNTHETASE"/>
    <property type="match status" value="1"/>
</dbReference>
<dbReference type="Pfam" id="PF13193">
    <property type="entry name" value="AMP-binding_C"/>
    <property type="match status" value="1"/>
</dbReference>
<dbReference type="Proteomes" id="UP001589788">
    <property type="component" value="Unassembled WGS sequence"/>
</dbReference>
<feature type="domain" description="AMP-binding enzyme C-terminal" evidence="4">
    <location>
        <begin position="312"/>
        <end position="408"/>
    </location>
</feature>
<dbReference type="InterPro" id="IPR045851">
    <property type="entry name" value="AMP-bd_C_sf"/>
</dbReference>
<evidence type="ECO:0000256" key="2">
    <source>
        <dbReference type="ARBA" id="ARBA00022598"/>
    </source>
</evidence>
<keyword evidence="2" id="KW-0436">Ligase</keyword>
<dbReference type="InterPro" id="IPR020845">
    <property type="entry name" value="AMP-binding_CS"/>
</dbReference>
<dbReference type="InterPro" id="IPR025110">
    <property type="entry name" value="AMP-bd_C"/>
</dbReference>
<evidence type="ECO:0000313" key="5">
    <source>
        <dbReference type="EMBL" id="MFC0082482.1"/>
    </source>
</evidence>
<comment type="similarity">
    <text evidence="1">Belongs to the ATP-dependent AMP-binding enzyme family.</text>
</comment>
<dbReference type="RefSeq" id="WP_377790075.1">
    <property type="nucleotide sequence ID" value="NZ_JBHLYQ010000107.1"/>
</dbReference>
<name>A0ABV6C8B7_9ACTN</name>
<dbReference type="PANTHER" id="PTHR43201:SF5">
    <property type="entry name" value="MEDIUM-CHAIN ACYL-COA LIGASE ACSF2, MITOCHONDRIAL"/>
    <property type="match status" value="1"/>
</dbReference>
<dbReference type="SUPFAM" id="SSF56801">
    <property type="entry name" value="Acetyl-CoA synthetase-like"/>
    <property type="match status" value="1"/>
</dbReference>
<dbReference type="Gene3D" id="3.40.50.12780">
    <property type="entry name" value="N-terminal domain of ligase-like"/>
    <property type="match status" value="1"/>
</dbReference>
<dbReference type="PROSITE" id="PS00455">
    <property type="entry name" value="AMP_BINDING"/>
    <property type="match status" value="1"/>
</dbReference>
<protein>
    <submittedName>
        <fullName evidence="5">AMP-binding protein</fullName>
    </submittedName>
</protein>
<reference evidence="5 6" key="1">
    <citation type="submission" date="2024-09" db="EMBL/GenBank/DDBJ databases">
        <authorList>
            <person name="Sun Q."/>
            <person name="Mori K."/>
        </authorList>
    </citation>
    <scope>NUCLEOTIDE SEQUENCE [LARGE SCALE GENOMIC DNA]</scope>
    <source>
        <strain evidence="5 6">JCM 15389</strain>
    </source>
</reference>
<dbReference type="InterPro" id="IPR000873">
    <property type="entry name" value="AMP-dep_synth/lig_dom"/>
</dbReference>
<evidence type="ECO:0000259" key="4">
    <source>
        <dbReference type="Pfam" id="PF13193"/>
    </source>
</evidence>
<dbReference type="Gene3D" id="3.30.300.30">
    <property type="match status" value="1"/>
</dbReference>
<accession>A0ABV6C8B7</accession>
<dbReference type="Pfam" id="PF00501">
    <property type="entry name" value="AMP-binding"/>
    <property type="match status" value="1"/>
</dbReference>
<evidence type="ECO:0000256" key="1">
    <source>
        <dbReference type="ARBA" id="ARBA00006432"/>
    </source>
</evidence>
<organism evidence="5 6">
    <name type="scientific">Aciditerrimonas ferrireducens</name>
    <dbReference type="NCBI Taxonomy" id="667306"/>
    <lineage>
        <taxon>Bacteria</taxon>
        <taxon>Bacillati</taxon>
        <taxon>Actinomycetota</taxon>
        <taxon>Acidimicrobiia</taxon>
        <taxon>Acidimicrobiales</taxon>
        <taxon>Acidimicrobiaceae</taxon>
        <taxon>Aciditerrimonas</taxon>
    </lineage>
</organism>
<gene>
    <name evidence="5" type="ORF">ACFFRE_10105</name>
</gene>
<evidence type="ECO:0000313" key="6">
    <source>
        <dbReference type="Proteomes" id="UP001589788"/>
    </source>
</evidence>
<dbReference type="InterPro" id="IPR042099">
    <property type="entry name" value="ANL_N_sf"/>
</dbReference>
<dbReference type="EMBL" id="JBHLYQ010000107">
    <property type="protein sequence ID" value="MFC0082482.1"/>
    <property type="molecule type" value="Genomic_DNA"/>
</dbReference>
<keyword evidence="6" id="KW-1185">Reference proteome</keyword>
<evidence type="ECO:0000259" key="3">
    <source>
        <dbReference type="Pfam" id="PF00501"/>
    </source>
</evidence>
<proteinExistence type="inferred from homology"/>